<comment type="subcellular location">
    <subcellularLocation>
        <location evidence="1">Cell membrane</location>
        <topology evidence="1">Multi-pass membrane protein</topology>
    </subcellularLocation>
    <subcellularLocation>
        <location evidence="8">Membrane</location>
        <topology evidence="8">Multi-pass membrane protein</topology>
    </subcellularLocation>
</comment>
<evidence type="ECO:0000256" key="2">
    <source>
        <dbReference type="ARBA" id="ARBA00009671"/>
    </source>
</evidence>
<evidence type="ECO:0000313" key="11">
    <source>
        <dbReference type="EMBL" id="CAG9797119.1"/>
    </source>
</evidence>
<dbReference type="GO" id="GO:0005254">
    <property type="term" value="F:chloride channel activity"/>
    <property type="evidence" value="ECO:0007669"/>
    <property type="project" value="TreeGrafter"/>
</dbReference>
<evidence type="ECO:0000313" key="12">
    <source>
        <dbReference type="Proteomes" id="UP001153620"/>
    </source>
</evidence>
<dbReference type="PANTHER" id="PTHR12308:SF84">
    <property type="entry name" value="ANOCTAMIN"/>
    <property type="match status" value="1"/>
</dbReference>
<feature type="transmembrane region" description="Helical" evidence="8">
    <location>
        <begin position="524"/>
        <end position="553"/>
    </location>
</feature>
<evidence type="ECO:0000259" key="9">
    <source>
        <dbReference type="Pfam" id="PF04547"/>
    </source>
</evidence>
<evidence type="ECO:0000256" key="5">
    <source>
        <dbReference type="ARBA" id="ARBA00022989"/>
    </source>
</evidence>
<feature type="transmembrane region" description="Helical" evidence="8">
    <location>
        <begin position="867"/>
        <end position="889"/>
    </location>
</feature>
<dbReference type="Pfam" id="PF04547">
    <property type="entry name" value="Anoctamin"/>
    <property type="match status" value="2"/>
</dbReference>
<feature type="transmembrane region" description="Helical" evidence="8">
    <location>
        <begin position="1017"/>
        <end position="1042"/>
    </location>
</feature>
<dbReference type="GO" id="GO:0005886">
    <property type="term" value="C:plasma membrane"/>
    <property type="evidence" value="ECO:0007669"/>
    <property type="project" value="UniProtKB-SubCell"/>
</dbReference>
<keyword evidence="12" id="KW-1185">Reference proteome</keyword>
<evidence type="ECO:0000256" key="7">
    <source>
        <dbReference type="ARBA" id="ARBA00023180"/>
    </source>
</evidence>
<protein>
    <recommendedName>
        <fullName evidence="8">Anoctamin</fullName>
    </recommendedName>
</protein>
<comment type="similarity">
    <text evidence="2 8">Belongs to the anoctamin family.</text>
</comment>
<dbReference type="InterPro" id="IPR049452">
    <property type="entry name" value="Anoctamin_TM"/>
</dbReference>
<dbReference type="GO" id="GO:0046983">
    <property type="term" value="F:protein dimerization activity"/>
    <property type="evidence" value="ECO:0007669"/>
    <property type="project" value="InterPro"/>
</dbReference>
<feature type="domain" description="Anoctamin dimerisation" evidence="10">
    <location>
        <begin position="272"/>
        <end position="513"/>
    </location>
</feature>
<feature type="domain" description="Anoctamin transmembrane" evidence="9">
    <location>
        <begin position="844"/>
        <end position="1056"/>
    </location>
</feature>
<dbReference type="PANTHER" id="PTHR12308">
    <property type="entry name" value="ANOCTAMIN"/>
    <property type="match status" value="1"/>
</dbReference>
<feature type="domain" description="Anoctamin transmembrane" evidence="9">
    <location>
        <begin position="516"/>
        <end position="843"/>
    </location>
</feature>
<dbReference type="Pfam" id="PF16178">
    <property type="entry name" value="Anoct_dimer"/>
    <property type="match status" value="1"/>
</dbReference>
<dbReference type="AlphaFoldDB" id="A0A9N9WMQ1"/>
<reference evidence="11" key="2">
    <citation type="submission" date="2022-10" db="EMBL/GenBank/DDBJ databases">
        <authorList>
            <consortium name="ENA_rothamsted_submissions"/>
            <consortium name="culmorum"/>
            <person name="King R."/>
        </authorList>
    </citation>
    <scope>NUCLEOTIDE SEQUENCE</scope>
</reference>
<sequence length="1136" mass="132285">MNNRENLNDIKPIGNDKKYLKIYSVGYDESLDTSEFGRKAHSSPSKSGGFFNEGEEHLKEGKMYKHSSNRQRQTRSMDNIVEKTDRWRFNDLNTNNNQHLVFINESVNSNMNSEIGKSSSNEIIESDAFGPVVNPSLLPGTPMIDNASEVSRSYESGFSAYMNHDRHPSVNGSYDETYNSLNSKIGLLQRFTEIESMHPMALERKISYKRRKQFTSTEVIKEISPDSGQGDEISLYAGTHEYDIEVIHGDDSAERRPSKQDAELREDPDSLFFRDGRRKIDMILCFEEEYDGAMTEQQAIQREQRRVFHDCLIKEGLDLEIEDKSQSFDEKTYFVKIHLPWRAESRYAEVLNLRLPVKRFITISVKQNSDENPLFFNKHAFLRKFYALYKKYWTSFKIITEYDYSLIEKEPSFYSATSSGNREEQFIVKDRMTHYNGAQRSMIVFQILLRTKYDDGDKCGIRRLLNDGTYLGCFPLHEGRYDKPHSSGAMLDRRLLYIEWAHPFKTWYKRQPLYLVRKYFGDKIALYFCWLGFYTWSLVPPAIVGFLCFIYGISTMNSDDNTPSKEMCDEFGVGRTILCPLCDKACSYQILHDSCLYAQITYLFDNPATVFFAIFMSLWATTFLELWKRKQSIIIWEWDLQGIENDEDPRPEFETSVKTFRINPVTREKEPYMTYWSRFFRLMATGSIVCFMISVVMGAVLGTIIYRISLVSIIYSGFDGAFIKSHAKLFTSMTAALINLIIIMLLTKLYHRLAIYLTSLENPRTQTEYEDSYTFKIFVFEFMNYYSSLIYIAFFKGRFFDYPGDDEARKSEFFKLKGDICDPAGCLSELCIQLSIIMIGKQFSWEQDFHLQDPGRLALFDEYLEMIIQYGFVTLFVAAFPLAPLFALINNITEIRLDAYKMVSQSRRPLAERVEDIGAWFGILKIITYVAVVSNAFVIAYTSDFIPRMVYKFVYSPTNDLQGYIYHSLSVFNTSDYREEWGTKNENDPDTCRYRGYRQPHNDTEPYGLSPVYWHVFAARLAFVVIFEHLVFVITAVMQFIIPDIPSELKTQMQREQLLAKEAKYQHGLNKAQEYDDLLSAIRDNNTSHRMARSIGKSSWGKRLRTGDHDSAMDVTNRHKSRIPLESTVWESGEKP</sequence>
<dbReference type="OrthoDB" id="296386at2759"/>
<evidence type="ECO:0000256" key="8">
    <source>
        <dbReference type="RuleBase" id="RU280814"/>
    </source>
</evidence>
<feature type="transmembrane region" description="Helical" evidence="8">
    <location>
        <begin position="917"/>
        <end position="941"/>
    </location>
</feature>
<proteinExistence type="inferred from homology"/>
<evidence type="ECO:0000256" key="3">
    <source>
        <dbReference type="ARBA" id="ARBA00022475"/>
    </source>
</evidence>
<keyword evidence="5 8" id="KW-1133">Transmembrane helix</keyword>
<dbReference type="InterPro" id="IPR007632">
    <property type="entry name" value="Anoctamin"/>
</dbReference>
<organism evidence="11 12">
    <name type="scientific">Chironomus riparius</name>
    <dbReference type="NCBI Taxonomy" id="315576"/>
    <lineage>
        <taxon>Eukaryota</taxon>
        <taxon>Metazoa</taxon>
        <taxon>Ecdysozoa</taxon>
        <taxon>Arthropoda</taxon>
        <taxon>Hexapoda</taxon>
        <taxon>Insecta</taxon>
        <taxon>Pterygota</taxon>
        <taxon>Neoptera</taxon>
        <taxon>Endopterygota</taxon>
        <taxon>Diptera</taxon>
        <taxon>Nematocera</taxon>
        <taxon>Chironomoidea</taxon>
        <taxon>Chironomidae</taxon>
        <taxon>Chironominae</taxon>
        <taxon>Chironomus</taxon>
    </lineage>
</organism>
<feature type="transmembrane region" description="Helical" evidence="8">
    <location>
        <begin position="679"/>
        <end position="709"/>
    </location>
</feature>
<accession>A0A9N9WMQ1</accession>
<dbReference type="EMBL" id="OU895877">
    <property type="protein sequence ID" value="CAG9797119.1"/>
    <property type="molecule type" value="Genomic_DNA"/>
</dbReference>
<evidence type="ECO:0000256" key="4">
    <source>
        <dbReference type="ARBA" id="ARBA00022692"/>
    </source>
</evidence>
<keyword evidence="6 8" id="KW-0472">Membrane</keyword>
<gene>
    <name evidence="11" type="ORF">CHIRRI_LOCUS119</name>
</gene>
<evidence type="ECO:0000256" key="6">
    <source>
        <dbReference type="ARBA" id="ARBA00023136"/>
    </source>
</evidence>
<evidence type="ECO:0000256" key="1">
    <source>
        <dbReference type="ARBA" id="ARBA00004651"/>
    </source>
</evidence>
<dbReference type="InterPro" id="IPR032394">
    <property type="entry name" value="Anoct_dimer"/>
</dbReference>
<keyword evidence="4 8" id="KW-0812">Transmembrane</keyword>
<keyword evidence="7" id="KW-0325">Glycoprotein</keyword>
<feature type="transmembrane region" description="Helical" evidence="8">
    <location>
        <begin position="773"/>
        <end position="794"/>
    </location>
</feature>
<name>A0A9N9WMQ1_9DIPT</name>
<reference evidence="11" key="1">
    <citation type="submission" date="2022-01" db="EMBL/GenBank/DDBJ databases">
        <authorList>
            <person name="King R."/>
        </authorList>
    </citation>
    <scope>NUCLEOTIDE SEQUENCE</scope>
</reference>
<dbReference type="Proteomes" id="UP001153620">
    <property type="component" value="Chromosome 1"/>
</dbReference>
<evidence type="ECO:0000259" key="10">
    <source>
        <dbReference type="Pfam" id="PF16178"/>
    </source>
</evidence>
<feature type="transmembrane region" description="Helical" evidence="8">
    <location>
        <begin position="729"/>
        <end position="747"/>
    </location>
</feature>
<feature type="transmembrane region" description="Helical" evidence="8">
    <location>
        <begin position="608"/>
        <end position="627"/>
    </location>
</feature>
<keyword evidence="3" id="KW-1003">Cell membrane</keyword>